<accession>A0A1U7H4R9</accession>
<reference evidence="1 2" key="1">
    <citation type="submission" date="2016-11" db="EMBL/GenBank/DDBJ databases">
        <title>Draft Genome Sequences of Nine Cyanobacterial Strains from Diverse Habitats.</title>
        <authorList>
            <person name="Zhu T."/>
            <person name="Hou S."/>
            <person name="Lu X."/>
            <person name="Hess W.R."/>
        </authorList>
    </citation>
    <scope>NUCLEOTIDE SEQUENCE [LARGE SCALE GENOMIC DNA]</scope>
    <source>
        <strain evidence="1 2">NIES-592</strain>
    </source>
</reference>
<proteinExistence type="predicted"/>
<name>A0A1U7H4R9_9CYAN</name>
<sequence length="71" mass="8380">MLKSLRQVKRTKLLLDSKDILPLCFVGLTAIGRWCDRFWLDDMVYLLCCKTDSQAHSHPKIHTNSFCRKRK</sequence>
<gene>
    <name evidence="1" type="ORF">NIES592_00900</name>
</gene>
<dbReference type="AlphaFoldDB" id="A0A1U7H4R9"/>
<comment type="caution">
    <text evidence="1">The sequence shown here is derived from an EMBL/GenBank/DDBJ whole genome shotgun (WGS) entry which is preliminary data.</text>
</comment>
<protein>
    <submittedName>
        <fullName evidence="1">Uncharacterized protein</fullName>
    </submittedName>
</protein>
<keyword evidence="2" id="KW-1185">Reference proteome</keyword>
<organism evidence="1 2">
    <name type="scientific">Fischerella major NIES-592</name>
    <dbReference type="NCBI Taxonomy" id="210994"/>
    <lineage>
        <taxon>Bacteria</taxon>
        <taxon>Bacillati</taxon>
        <taxon>Cyanobacteriota</taxon>
        <taxon>Cyanophyceae</taxon>
        <taxon>Nostocales</taxon>
        <taxon>Hapalosiphonaceae</taxon>
        <taxon>Fischerella</taxon>
    </lineage>
</organism>
<evidence type="ECO:0000313" key="1">
    <source>
        <dbReference type="EMBL" id="OKH16257.1"/>
    </source>
</evidence>
<dbReference type="EMBL" id="MRCA01000001">
    <property type="protein sequence ID" value="OKH16257.1"/>
    <property type="molecule type" value="Genomic_DNA"/>
</dbReference>
<dbReference type="Proteomes" id="UP000186391">
    <property type="component" value="Unassembled WGS sequence"/>
</dbReference>
<evidence type="ECO:0000313" key="2">
    <source>
        <dbReference type="Proteomes" id="UP000186391"/>
    </source>
</evidence>